<feature type="compositionally biased region" description="Low complexity" evidence="6">
    <location>
        <begin position="281"/>
        <end position="292"/>
    </location>
</feature>
<evidence type="ECO:0000256" key="1">
    <source>
        <dbReference type="ARBA" id="ARBA00022490"/>
    </source>
</evidence>
<dbReference type="InterPro" id="IPR025714">
    <property type="entry name" value="Methyltranfer_dom"/>
</dbReference>
<evidence type="ECO:0000256" key="5">
    <source>
        <dbReference type="HAMAP-Rule" id="MF_03188"/>
    </source>
</evidence>
<feature type="region of interest" description="Disordered" evidence="6">
    <location>
        <begin position="58"/>
        <end position="89"/>
    </location>
</feature>
<dbReference type="EC" id="2.1.1.-" evidence="5"/>
<evidence type="ECO:0000256" key="2">
    <source>
        <dbReference type="ARBA" id="ARBA00022603"/>
    </source>
</evidence>
<dbReference type="GO" id="GO:0005737">
    <property type="term" value="C:cytoplasm"/>
    <property type="evidence" value="ECO:0007669"/>
    <property type="project" value="UniProtKB-SubCell"/>
</dbReference>
<dbReference type="PANTHER" id="PTHR12843">
    <property type="entry name" value="PROTEIN-LYSINE N-METHYLTRANSFERASE METTL10"/>
    <property type="match status" value="1"/>
</dbReference>
<keyword evidence="2 5" id="KW-0489">Methyltransferase</keyword>
<keyword evidence="5" id="KW-0813">Transport</keyword>
<feature type="domain" description="Methyltransferase" evidence="7">
    <location>
        <begin position="86"/>
        <end position="251"/>
    </location>
</feature>
<comment type="similarity">
    <text evidence="5">Belongs to the class I-like SAM-binding methyltransferase superfamily. EFM4 family.</text>
</comment>
<keyword evidence="4 5" id="KW-0949">S-adenosyl-L-methionine</keyword>
<comment type="function">
    <text evidence="5">S-adenosyl-L-methionine-dependent protein-lysine N-methyltransferase that mono- and dimethylates elongation factor 1-alpha at 'Lys-316'. May play a role in intracellular transport.</text>
</comment>
<dbReference type="SUPFAM" id="SSF53335">
    <property type="entry name" value="S-adenosyl-L-methionine-dependent methyltransferases"/>
    <property type="match status" value="1"/>
</dbReference>
<protein>
    <recommendedName>
        <fullName evidence="5">Protein-lysine N-methyltransferase EFM4</fullName>
        <ecNumber evidence="5">2.1.1.-</ecNumber>
    </recommendedName>
    <alternativeName>
        <fullName evidence="5">Elongation factor methyltransferase 4</fullName>
    </alternativeName>
</protein>
<keyword evidence="1 5" id="KW-0963">Cytoplasm</keyword>
<evidence type="ECO:0000313" key="9">
    <source>
        <dbReference type="Proteomes" id="UP000054516"/>
    </source>
</evidence>
<dbReference type="GO" id="GO:0032259">
    <property type="term" value="P:methylation"/>
    <property type="evidence" value="ECO:0007669"/>
    <property type="project" value="UniProtKB-KW"/>
</dbReference>
<feature type="region of interest" description="Disordered" evidence="6">
    <location>
        <begin position="250"/>
        <end position="292"/>
    </location>
</feature>
<accession>A0A1W2TEG7</accession>
<evidence type="ECO:0000256" key="4">
    <source>
        <dbReference type="ARBA" id="ARBA00022691"/>
    </source>
</evidence>
<evidence type="ECO:0000259" key="7">
    <source>
        <dbReference type="Pfam" id="PF13847"/>
    </source>
</evidence>
<dbReference type="OrthoDB" id="10069295at2759"/>
<dbReference type="GO" id="GO:0016279">
    <property type="term" value="F:protein-lysine N-methyltransferase activity"/>
    <property type="evidence" value="ECO:0007669"/>
    <property type="project" value="UniProtKB-UniRule"/>
</dbReference>
<reference evidence="8" key="1">
    <citation type="submission" date="2016-03" db="EMBL/GenBank/DDBJ databases">
        <title>Draft genome sequence of Rosellinia necatrix.</title>
        <authorList>
            <person name="Kanematsu S."/>
        </authorList>
    </citation>
    <scope>NUCLEOTIDE SEQUENCE [LARGE SCALE GENOMIC DNA]</scope>
    <source>
        <strain evidence="8">W97</strain>
    </source>
</reference>
<dbReference type="Gene3D" id="3.40.50.150">
    <property type="entry name" value="Vaccinia Virus protein VP39"/>
    <property type="match status" value="1"/>
</dbReference>
<name>A0A1W2TEG7_ROSNE</name>
<evidence type="ECO:0000256" key="6">
    <source>
        <dbReference type="SAM" id="MobiDB-lite"/>
    </source>
</evidence>
<dbReference type="PANTHER" id="PTHR12843:SF5">
    <property type="entry name" value="EEF1A LYSINE METHYLTRANSFERASE 2"/>
    <property type="match status" value="1"/>
</dbReference>
<dbReference type="OMA" id="LDWFPAA"/>
<dbReference type="GO" id="GO:0016192">
    <property type="term" value="P:vesicle-mediated transport"/>
    <property type="evidence" value="ECO:0007669"/>
    <property type="project" value="UniProtKB-UniRule"/>
</dbReference>
<feature type="region of interest" description="Disordered" evidence="6">
    <location>
        <begin position="130"/>
        <end position="153"/>
    </location>
</feature>
<evidence type="ECO:0000256" key="3">
    <source>
        <dbReference type="ARBA" id="ARBA00022679"/>
    </source>
</evidence>
<sequence length="336" mass="35487">MTKPAHLEPSKLGTKEYWDALYSQELANHAHDPSDTGTAWFDDSDAEAKLLRFLGDPGTAAELGLSPDGDGDGDGGSGEGKGKRPTSFLDLGTGNGALLFSLRDAGWRGPMLGVDYSAQSVRFARRIERGRRRQGRGDNEEEEQEKDEEGEREEVDVHFAEHDILRGPAAALLDGARFSPAVVGGWDVVLDKGTFDAVSLSAATAPGAGTRASEGYGARVLPLVRPGGLFLITSCNWTEAELRGWFEDGASYSSHSPSPSSSASAPGGGGGGDGDGDGAENNDNGSGLTTTTTTTWGFEVVGRVEYRSFSFGGVKGQTISSLCFRKVERRHAQPVV</sequence>
<feature type="compositionally biased region" description="Low complexity" evidence="6">
    <location>
        <begin position="250"/>
        <end position="265"/>
    </location>
</feature>
<dbReference type="InterPro" id="IPR026635">
    <property type="entry name" value="Efm4/METTL10"/>
</dbReference>
<feature type="compositionally biased region" description="Acidic residues" evidence="6">
    <location>
        <begin position="139"/>
        <end position="153"/>
    </location>
</feature>
<dbReference type="AlphaFoldDB" id="A0A1W2TEG7"/>
<gene>
    <name evidence="5" type="primary">EFM4</name>
    <name evidence="8" type="ORF">SAMD00023353_1901670</name>
</gene>
<dbReference type="InterPro" id="IPR029063">
    <property type="entry name" value="SAM-dependent_MTases_sf"/>
</dbReference>
<organism evidence="8">
    <name type="scientific">Rosellinia necatrix</name>
    <name type="common">White root-rot fungus</name>
    <dbReference type="NCBI Taxonomy" id="77044"/>
    <lineage>
        <taxon>Eukaryota</taxon>
        <taxon>Fungi</taxon>
        <taxon>Dikarya</taxon>
        <taxon>Ascomycota</taxon>
        <taxon>Pezizomycotina</taxon>
        <taxon>Sordariomycetes</taxon>
        <taxon>Xylariomycetidae</taxon>
        <taxon>Xylariales</taxon>
        <taxon>Xylariaceae</taxon>
        <taxon>Rosellinia</taxon>
    </lineage>
</organism>
<dbReference type="Pfam" id="PF13847">
    <property type="entry name" value="Methyltransf_31"/>
    <property type="match status" value="1"/>
</dbReference>
<evidence type="ECO:0000313" key="8">
    <source>
        <dbReference type="EMBL" id="GAP86415.1"/>
    </source>
</evidence>
<proteinExistence type="inferred from homology"/>
<comment type="subcellular location">
    <subcellularLocation>
        <location evidence="5">Cytoplasm</location>
    </subcellularLocation>
</comment>
<keyword evidence="9" id="KW-1185">Reference proteome</keyword>
<dbReference type="STRING" id="77044.A0A1W2TEG7"/>
<keyword evidence="3 5" id="KW-0808">Transferase</keyword>
<dbReference type="Proteomes" id="UP000054516">
    <property type="component" value="Unassembled WGS sequence"/>
</dbReference>
<dbReference type="HAMAP" id="MF_03188">
    <property type="entry name" value="Methyltr_EFM4"/>
    <property type="match status" value="1"/>
</dbReference>
<dbReference type="EMBL" id="DF977464">
    <property type="protein sequence ID" value="GAP86415.1"/>
    <property type="molecule type" value="Genomic_DNA"/>
</dbReference>